<protein>
    <submittedName>
        <fullName evidence="2">Uncharacterized protein</fullName>
    </submittedName>
</protein>
<feature type="transmembrane region" description="Helical" evidence="1">
    <location>
        <begin position="12"/>
        <end position="30"/>
    </location>
</feature>
<proteinExistence type="predicted"/>
<keyword evidence="1" id="KW-0812">Transmembrane</keyword>
<evidence type="ECO:0000313" key="2">
    <source>
        <dbReference type="EMBL" id="KAJ8979165.1"/>
    </source>
</evidence>
<dbReference type="EMBL" id="JAPWTJ010000368">
    <property type="protein sequence ID" value="KAJ8979165.1"/>
    <property type="molecule type" value="Genomic_DNA"/>
</dbReference>
<reference evidence="2" key="1">
    <citation type="journal article" date="2023" name="Insect Mol. Biol.">
        <title>Genome sequencing provides insights into the evolution of gene families encoding plant cell wall-degrading enzymes in longhorned beetles.</title>
        <authorList>
            <person name="Shin N.R."/>
            <person name="Okamura Y."/>
            <person name="Kirsch R."/>
            <person name="Pauchet Y."/>
        </authorList>
    </citation>
    <scope>NUCLEOTIDE SEQUENCE</scope>
    <source>
        <strain evidence="2">MMC_N1</strain>
    </source>
</reference>
<keyword evidence="1" id="KW-0472">Membrane</keyword>
<keyword evidence="3" id="KW-1185">Reference proteome</keyword>
<sequence length="67" mass="8168">MEMENDMPWTKYSILLAYNGYYSFACYMRLTYGSYRKHQLYPLLDITREFFVDRKLGVSSKRSYSRI</sequence>
<accession>A0ABQ9JLQ2</accession>
<evidence type="ECO:0000313" key="3">
    <source>
        <dbReference type="Proteomes" id="UP001162164"/>
    </source>
</evidence>
<comment type="caution">
    <text evidence="2">The sequence shown here is derived from an EMBL/GenBank/DDBJ whole genome shotgun (WGS) entry which is preliminary data.</text>
</comment>
<dbReference type="Proteomes" id="UP001162164">
    <property type="component" value="Unassembled WGS sequence"/>
</dbReference>
<evidence type="ECO:0000256" key="1">
    <source>
        <dbReference type="SAM" id="Phobius"/>
    </source>
</evidence>
<keyword evidence="1" id="KW-1133">Transmembrane helix</keyword>
<organism evidence="2 3">
    <name type="scientific">Molorchus minor</name>
    <dbReference type="NCBI Taxonomy" id="1323400"/>
    <lineage>
        <taxon>Eukaryota</taxon>
        <taxon>Metazoa</taxon>
        <taxon>Ecdysozoa</taxon>
        <taxon>Arthropoda</taxon>
        <taxon>Hexapoda</taxon>
        <taxon>Insecta</taxon>
        <taxon>Pterygota</taxon>
        <taxon>Neoptera</taxon>
        <taxon>Endopterygota</taxon>
        <taxon>Coleoptera</taxon>
        <taxon>Polyphaga</taxon>
        <taxon>Cucujiformia</taxon>
        <taxon>Chrysomeloidea</taxon>
        <taxon>Cerambycidae</taxon>
        <taxon>Lamiinae</taxon>
        <taxon>Monochamini</taxon>
        <taxon>Molorchus</taxon>
    </lineage>
</organism>
<name>A0ABQ9JLQ2_9CUCU</name>
<gene>
    <name evidence="2" type="ORF">NQ317_006357</name>
</gene>